<dbReference type="Gene3D" id="3.40.50.150">
    <property type="entry name" value="Vaccinia Virus protein VP39"/>
    <property type="match status" value="1"/>
</dbReference>
<evidence type="ECO:0000313" key="2">
    <source>
        <dbReference type="Proteomes" id="UP001595987"/>
    </source>
</evidence>
<dbReference type="RefSeq" id="WP_213536688.1">
    <property type="nucleotide sequence ID" value="NZ_BOVQ01000009.1"/>
</dbReference>
<keyword evidence="1" id="KW-0489">Methyltransferase</keyword>
<gene>
    <name evidence="1" type="ORF">ACFO26_08550</name>
</gene>
<organism evidence="1 2">
    <name type="scientific">Lactococcus nasutitermitis</name>
    <dbReference type="NCBI Taxonomy" id="1652957"/>
    <lineage>
        <taxon>Bacteria</taxon>
        <taxon>Bacillati</taxon>
        <taxon>Bacillota</taxon>
        <taxon>Bacilli</taxon>
        <taxon>Lactobacillales</taxon>
        <taxon>Streptococcaceae</taxon>
        <taxon>Lactococcus</taxon>
    </lineage>
</organism>
<protein>
    <submittedName>
        <fullName evidence="1">tRNA (Mnm(5)s(2)U34)-methyltransferase</fullName>
        <ecNumber evidence="1">2.1.1.-</ecNumber>
    </submittedName>
</protein>
<evidence type="ECO:0000313" key="1">
    <source>
        <dbReference type="EMBL" id="MFC4652956.1"/>
    </source>
</evidence>
<accession>A0ABV9JEU4</accession>
<keyword evidence="2" id="KW-1185">Reference proteome</keyword>
<dbReference type="GO" id="GO:0032259">
    <property type="term" value="P:methylation"/>
    <property type="evidence" value="ECO:0007669"/>
    <property type="project" value="UniProtKB-KW"/>
</dbReference>
<reference evidence="2" key="1">
    <citation type="journal article" date="2019" name="Int. J. Syst. Evol. Microbiol.">
        <title>The Global Catalogue of Microorganisms (GCM) 10K type strain sequencing project: providing services to taxonomists for standard genome sequencing and annotation.</title>
        <authorList>
            <consortium name="The Broad Institute Genomics Platform"/>
            <consortium name="The Broad Institute Genome Sequencing Center for Infectious Disease"/>
            <person name="Wu L."/>
            <person name="Ma J."/>
        </authorList>
    </citation>
    <scope>NUCLEOTIDE SEQUENCE [LARGE SCALE GENOMIC DNA]</scope>
    <source>
        <strain evidence="2">CCUG 63287</strain>
    </source>
</reference>
<sequence length="179" mass="20113">MIKQMELAHRFLSEIITAEDTVVDTTMGNGYDTLFLTELSNHVFAFDVQEAALEATQKRLKAAGKTATLILDGHENLDNYVNGPITAAIFNLGYLPQTDKSVITHSQTTLTALSKIMERLVKGGRISIMIYYGHNGGAQEKNAILQWATELQQRDWEVMIYQPLNQIHTPPILIIIEKR</sequence>
<keyword evidence="1" id="KW-0808">Transferase</keyword>
<dbReference type="Proteomes" id="UP001595987">
    <property type="component" value="Unassembled WGS sequence"/>
</dbReference>
<dbReference type="EMBL" id="JBHSGD010000007">
    <property type="protein sequence ID" value="MFC4652956.1"/>
    <property type="molecule type" value="Genomic_DNA"/>
</dbReference>
<dbReference type="PANTHER" id="PTHR35276">
    <property type="entry name" value="S-ADENOSYL-L-METHIONINE-DEPENDENT METHYLTRANSFERASES SUPERFAMILY PROTEIN"/>
    <property type="match status" value="1"/>
</dbReference>
<dbReference type="GO" id="GO:0008168">
    <property type="term" value="F:methyltransferase activity"/>
    <property type="evidence" value="ECO:0007669"/>
    <property type="project" value="UniProtKB-KW"/>
</dbReference>
<dbReference type="InterPro" id="IPR010719">
    <property type="entry name" value="MnmM_MeTrfase"/>
</dbReference>
<dbReference type="PANTHER" id="PTHR35276:SF1">
    <property type="entry name" value="TRNA (MNM(5)S(2)U34)-METHYLTRANSFERASE, CHLOROPLASTIC"/>
    <property type="match status" value="1"/>
</dbReference>
<dbReference type="SUPFAM" id="SSF53335">
    <property type="entry name" value="S-adenosyl-L-methionine-dependent methyltransferases"/>
    <property type="match status" value="1"/>
</dbReference>
<dbReference type="InterPro" id="IPR029063">
    <property type="entry name" value="SAM-dependent_MTases_sf"/>
</dbReference>
<comment type="caution">
    <text evidence="1">The sequence shown here is derived from an EMBL/GenBank/DDBJ whole genome shotgun (WGS) entry which is preliminary data.</text>
</comment>
<dbReference type="Pfam" id="PF06962">
    <property type="entry name" value="rRNA_methylase"/>
    <property type="match status" value="1"/>
</dbReference>
<proteinExistence type="predicted"/>
<dbReference type="EC" id="2.1.1.-" evidence="1"/>
<name>A0ABV9JEU4_9LACT</name>